<evidence type="ECO:0000256" key="2">
    <source>
        <dbReference type="ARBA" id="ARBA00022840"/>
    </source>
</evidence>
<dbReference type="OrthoDB" id="3178131at2"/>
<dbReference type="EMBL" id="VJYK02000021">
    <property type="protein sequence ID" value="MQS01004.1"/>
    <property type="molecule type" value="Genomic_DNA"/>
</dbReference>
<dbReference type="GO" id="GO:0004016">
    <property type="term" value="F:adenylate cyclase activity"/>
    <property type="evidence" value="ECO:0007669"/>
    <property type="project" value="TreeGrafter"/>
</dbReference>
<comment type="caution">
    <text evidence="4">The sequence shown here is derived from an EMBL/GenBank/DDBJ whole genome shotgun (WGS) entry which is preliminary data.</text>
</comment>
<protein>
    <submittedName>
        <fullName evidence="4">AAA family ATPase</fullName>
    </submittedName>
</protein>
<dbReference type="PANTHER" id="PTHR16305:SF35">
    <property type="entry name" value="TRANSCRIPTIONAL ACTIVATOR DOMAIN"/>
    <property type="match status" value="1"/>
</dbReference>
<dbReference type="Proteomes" id="UP000320857">
    <property type="component" value="Unassembled WGS sequence"/>
</dbReference>
<dbReference type="SUPFAM" id="SSF52540">
    <property type="entry name" value="P-loop containing nucleoside triphosphate hydrolases"/>
    <property type="match status" value="1"/>
</dbReference>
<dbReference type="GO" id="GO:0005737">
    <property type="term" value="C:cytoplasm"/>
    <property type="evidence" value="ECO:0007669"/>
    <property type="project" value="TreeGrafter"/>
</dbReference>
<dbReference type="RefSeq" id="WP_143646478.1">
    <property type="nucleotide sequence ID" value="NZ_VJYK02000021.1"/>
</dbReference>
<reference evidence="4 5" key="1">
    <citation type="submission" date="2019-10" db="EMBL/GenBank/DDBJ databases">
        <title>Streptomyces sp. nov., a novel actinobacterium isolated from alkaline environment.</title>
        <authorList>
            <person name="Golinska P."/>
        </authorList>
    </citation>
    <scope>NUCLEOTIDE SEQUENCE [LARGE SCALE GENOMIC DNA]</scope>
    <source>
        <strain evidence="4 5">OF1</strain>
    </source>
</reference>
<dbReference type="Pfam" id="PF13191">
    <property type="entry name" value="AAA_16"/>
    <property type="match status" value="1"/>
</dbReference>
<sequence>MVIGRDDELARLRAMLGRRVGNRSALLLHGGYGSGKSALLRVLRAEELAAGRAVVSATAEPLESSVEFAVVRQLFDDVHETEHGTPPVPRPFADPGTTAEAAEEALYAAVASAATRRPVLVAVDDLQHADAPSLRWLGYLIRRADDLPLTVLVTLGPGEVAHEDELAALLRLLPRQQDLLPLDEDTVHRLVLGALGERADRAVSAACRTATAGNPLLLQALLRTLATTPARPGEESWEEAVTGTVHEIRPAVRALLGDLGAEVEATATALAVLGGAQSAELVAQTAGLSAPAAQDTVHRLTRVGLVVGTDTGLVRTACPLLEAAEAACVAPSRRRELHGRAADLLREWAAPCEQIAAHLLRCDPGRPWADAVLRDAAALAAERGDPARAAAYLRGTRSGTRSASSPPARHAV</sequence>
<name>A0A5P0YKU9_9ACTN</name>
<evidence type="ECO:0000259" key="3">
    <source>
        <dbReference type="Pfam" id="PF13191"/>
    </source>
</evidence>
<organism evidence="4 5">
    <name type="scientific">Streptomyces alkaliterrae</name>
    <dbReference type="NCBI Taxonomy" id="2213162"/>
    <lineage>
        <taxon>Bacteria</taxon>
        <taxon>Bacillati</taxon>
        <taxon>Actinomycetota</taxon>
        <taxon>Actinomycetes</taxon>
        <taxon>Kitasatosporales</taxon>
        <taxon>Streptomycetaceae</taxon>
        <taxon>Streptomyces</taxon>
    </lineage>
</organism>
<proteinExistence type="predicted"/>
<gene>
    <name evidence="4" type="ORF">FNX44_003760</name>
</gene>
<evidence type="ECO:0000256" key="1">
    <source>
        <dbReference type="ARBA" id="ARBA00022741"/>
    </source>
</evidence>
<accession>A0A5P0YKU9</accession>
<feature type="non-terminal residue" evidence="4">
    <location>
        <position position="412"/>
    </location>
</feature>
<evidence type="ECO:0000313" key="4">
    <source>
        <dbReference type="EMBL" id="MQS01004.1"/>
    </source>
</evidence>
<keyword evidence="5" id="KW-1185">Reference proteome</keyword>
<evidence type="ECO:0000313" key="5">
    <source>
        <dbReference type="Proteomes" id="UP000320857"/>
    </source>
</evidence>
<dbReference type="PANTHER" id="PTHR16305">
    <property type="entry name" value="TESTICULAR SOLUBLE ADENYLYL CYCLASE"/>
    <property type="match status" value="1"/>
</dbReference>
<dbReference type="AlphaFoldDB" id="A0A5P0YKU9"/>
<dbReference type="GO" id="GO:0005524">
    <property type="term" value="F:ATP binding"/>
    <property type="evidence" value="ECO:0007669"/>
    <property type="project" value="UniProtKB-KW"/>
</dbReference>
<dbReference type="InterPro" id="IPR041664">
    <property type="entry name" value="AAA_16"/>
</dbReference>
<keyword evidence="2" id="KW-0067">ATP-binding</keyword>
<keyword evidence="1" id="KW-0547">Nucleotide-binding</keyword>
<dbReference type="Gene3D" id="3.40.50.300">
    <property type="entry name" value="P-loop containing nucleotide triphosphate hydrolases"/>
    <property type="match status" value="1"/>
</dbReference>
<feature type="domain" description="Orc1-like AAA ATPase" evidence="3">
    <location>
        <begin position="2"/>
        <end position="151"/>
    </location>
</feature>
<dbReference type="InterPro" id="IPR027417">
    <property type="entry name" value="P-loop_NTPase"/>
</dbReference>